<evidence type="ECO:0000313" key="2">
    <source>
        <dbReference type="Proteomes" id="UP000663891"/>
    </source>
</evidence>
<sequence>MNVISSLIDHSLSGTLLLIECYNGKSISQYAYDSKDEEVILMPGTKFKIMSDPLVHPGGLCIIHLKEISDADEPQNLRSNDRSFYANKKKLQDSIEDINRFAKIAKAFRTYPNDHNLTKDESAAIYIYTMEMSDNSNIYQILNQILRLEDRLKVRPLFGYLKLLESATSKLPNFKGIVWRGIGKDVTKSCKKD</sequence>
<dbReference type="SUPFAM" id="SSF56399">
    <property type="entry name" value="ADP-ribosylation"/>
    <property type="match status" value="1"/>
</dbReference>
<accession>A0A814FIJ3</accession>
<dbReference type="OrthoDB" id="423533at2759"/>
<dbReference type="Proteomes" id="UP000663891">
    <property type="component" value="Unassembled WGS sequence"/>
</dbReference>
<organism evidence="1 2">
    <name type="scientific">Adineta steineri</name>
    <dbReference type="NCBI Taxonomy" id="433720"/>
    <lineage>
        <taxon>Eukaryota</taxon>
        <taxon>Metazoa</taxon>
        <taxon>Spiralia</taxon>
        <taxon>Gnathifera</taxon>
        <taxon>Rotifera</taxon>
        <taxon>Eurotatoria</taxon>
        <taxon>Bdelloidea</taxon>
        <taxon>Adinetida</taxon>
        <taxon>Adinetidae</taxon>
        <taxon>Adineta</taxon>
    </lineage>
</organism>
<dbReference type="AlphaFoldDB" id="A0A814FIJ3"/>
<proteinExistence type="predicted"/>
<gene>
    <name evidence="1" type="ORF">VCS650_LOCUS13793</name>
</gene>
<comment type="caution">
    <text evidence="1">The sequence shown here is derived from an EMBL/GenBank/DDBJ whole genome shotgun (WGS) entry which is preliminary data.</text>
</comment>
<dbReference type="Gene3D" id="3.90.176.10">
    <property type="entry name" value="Toxin ADP-ribosyltransferase, Chain A, domain 1"/>
    <property type="match status" value="1"/>
</dbReference>
<name>A0A814FIJ3_9BILA</name>
<protein>
    <submittedName>
        <fullName evidence="1">Uncharacterized protein</fullName>
    </submittedName>
</protein>
<dbReference type="EMBL" id="CAJNON010000112">
    <property type="protein sequence ID" value="CAF0983345.1"/>
    <property type="molecule type" value="Genomic_DNA"/>
</dbReference>
<evidence type="ECO:0000313" key="1">
    <source>
        <dbReference type="EMBL" id="CAF0983345.1"/>
    </source>
</evidence>
<reference evidence="1" key="1">
    <citation type="submission" date="2021-02" db="EMBL/GenBank/DDBJ databases">
        <authorList>
            <person name="Nowell W R."/>
        </authorList>
    </citation>
    <scope>NUCLEOTIDE SEQUENCE</scope>
</reference>